<name>A0A8C1RJL8_CYPCA</name>
<proteinExistence type="predicted"/>
<dbReference type="Ensembl" id="ENSCCRT00010129216.1">
    <property type="protein sequence ID" value="ENSCCRP00010116267.1"/>
    <property type="gene ID" value="ENSCCRG00010050995.1"/>
</dbReference>
<evidence type="ECO:0000313" key="5">
    <source>
        <dbReference type="Proteomes" id="UP000694427"/>
    </source>
</evidence>
<dbReference type="InterPro" id="IPR036857">
    <property type="entry name" value="Thyroglobulin_1_sf"/>
</dbReference>
<sequence length="320" mass="36058">MWGSFTWTGLFISALTYLPNKVLVVLKQSCPPQTGSCNNMKWATCDGDPCQCTLQFTKTYKQPIDCTKLIPKCFLMKAEMFLTRNNKSAKLLGGKPVETAFVDNDGIYDPECENDGRFKAIQCNGTEVCWCVNSAGVRRSDKGDKNIKCEPVETYWVRLELKHKDVAAPDDVAKWKTGIENALQERYKLDKKFVSEVQYDKAGRLLVVDVKKPIGSSDPDMSLMTYYMEKDVKVLPLFQNAQPFEVSVEGSKVSMENILVYYVDEVAPTFTMQRLTGGIIAVIVVVSLIVIAGLLVIFFIARRQKAQYSKAQPREMETMS</sequence>
<dbReference type="AlphaFoldDB" id="A0A8C1RJL8"/>
<dbReference type="GO" id="GO:0016020">
    <property type="term" value="C:membrane"/>
    <property type="evidence" value="ECO:0007669"/>
    <property type="project" value="InterPro"/>
</dbReference>
<dbReference type="SUPFAM" id="SSF57610">
    <property type="entry name" value="Thyroglobulin type-1 domain"/>
    <property type="match status" value="1"/>
</dbReference>
<evidence type="ECO:0000256" key="1">
    <source>
        <dbReference type="ARBA" id="ARBA00023157"/>
    </source>
</evidence>
<dbReference type="Proteomes" id="UP000694427">
    <property type="component" value="Unplaced"/>
</dbReference>
<dbReference type="PROSITE" id="PS51162">
    <property type="entry name" value="THYROGLOBULIN_1_2"/>
    <property type="match status" value="1"/>
</dbReference>
<dbReference type="Gene3D" id="4.10.800.10">
    <property type="entry name" value="Thyroglobulin type-1"/>
    <property type="match status" value="1"/>
</dbReference>
<dbReference type="SMART" id="SM00211">
    <property type="entry name" value="TY"/>
    <property type="match status" value="1"/>
</dbReference>
<reference evidence="4" key="1">
    <citation type="submission" date="2025-08" db="UniProtKB">
        <authorList>
            <consortium name="Ensembl"/>
        </authorList>
    </citation>
    <scope>IDENTIFICATION</scope>
</reference>
<protein>
    <submittedName>
        <fullName evidence="4">Epithelial cell adhesion molecule</fullName>
    </submittedName>
</protein>
<feature type="domain" description="Thyroglobulin type-1" evidence="3">
    <location>
        <begin position="70"/>
        <end position="149"/>
    </location>
</feature>
<evidence type="ECO:0000256" key="2">
    <source>
        <dbReference type="PROSITE-ProRule" id="PRU00500"/>
    </source>
</evidence>
<dbReference type="CDD" id="cd00191">
    <property type="entry name" value="TY"/>
    <property type="match status" value="1"/>
</dbReference>
<dbReference type="PROSITE" id="PS00484">
    <property type="entry name" value="THYROGLOBULIN_1_1"/>
    <property type="match status" value="1"/>
</dbReference>
<organism evidence="4 5">
    <name type="scientific">Cyprinus carpio</name>
    <name type="common">Common carp</name>
    <dbReference type="NCBI Taxonomy" id="7962"/>
    <lineage>
        <taxon>Eukaryota</taxon>
        <taxon>Metazoa</taxon>
        <taxon>Chordata</taxon>
        <taxon>Craniata</taxon>
        <taxon>Vertebrata</taxon>
        <taxon>Euteleostomi</taxon>
        <taxon>Actinopterygii</taxon>
        <taxon>Neopterygii</taxon>
        <taxon>Teleostei</taxon>
        <taxon>Ostariophysi</taxon>
        <taxon>Cypriniformes</taxon>
        <taxon>Cyprinidae</taxon>
        <taxon>Cyprininae</taxon>
        <taxon>Cyprinus</taxon>
    </lineage>
</organism>
<evidence type="ECO:0000313" key="4">
    <source>
        <dbReference type="Ensembl" id="ENSCCRP00010116267.1"/>
    </source>
</evidence>
<keyword evidence="1" id="KW-1015">Disulfide bond</keyword>
<dbReference type="PANTHER" id="PTHR14168:SF4">
    <property type="entry name" value="EPITHELIAL CELL ADHESION MOLECULE PRECURSOR"/>
    <property type="match status" value="1"/>
</dbReference>
<dbReference type="PANTHER" id="PTHR14168">
    <property type="entry name" value="TUMOR-ASSOCIATED CALCIUM SIGNAL TRANSDUCER"/>
    <property type="match status" value="1"/>
</dbReference>
<dbReference type="InterPro" id="IPR000716">
    <property type="entry name" value="Thyroglobulin_1"/>
</dbReference>
<keyword evidence="5" id="KW-1185">Reference proteome</keyword>
<comment type="caution">
    <text evidence="2">Lacks conserved residue(s) required for the propagation of feature annotation.</text>
</comment>
<dbReference type="InterPro" id="IPR043406">
    <property type="entry name" value="EPCAM/Trop-2"/>
</dbReference>
<accession>A0A8C1RJL8</accession>
<dbReference type="Pfam" id="PF21283">
    <property type="entry name" value="EPCAM-Trop-2_C"/>
    <property type="match status" value="1"/>
</dbReference>
<reference evidence="4" key="2">
    <citation type="submission" date="2025-09" db="UniProtKB">
        <authorList>
            <consortium name="Ensembl"/>
        </authorList>
    </citation>
    <scope>IDENTIFICATION</scope>
</reference>
<dbReference type="InterPro" id="IPR049420">
    <property type="entry name" value="EPCAM-Trop-2_C"/>
</dbReference>
<evidence type="ECO:0000259" key="3">
    <source>
        <dbReference type="PROSITE" id="PS51162"/>
    </source>
</evidence>
<dbReference type="Pfam" id="PF00086">
    <property type="entry name" value="Thyroglobulin_1"/>
    <property type="match status" value="1"/>
</dbReference>